<evidence type="ECO:0000313" key="2">
    <source>
        <dbReference type="Proteomes" id="UP000041254"/>
    </source>
</evidence>
<name>A0A0G4F822_VITBC</name>
<keyword evidence="2" id="KW-1185">Reference proteome</keyword>
<dbReference type="EMBL" id="CDMY01000388">
    <property type="protein sequence ID" value="CEM08863.1"/>
    <property type="molecule type" value="Genomic_DNA"/>
</dbReference>
<dbReference type="VEuPathDB" id="CryptoDB:Vbra_8891"/>
<reference evidence="1 2" key="1">
    <citation type="submission" date="2014-11" db="EMBL/GenBank/DDBJ databases">
        <authorList>
            <person name="Zhu J."/>
            <person name="Qi W."/>
            <person name="Song R."/>
        </authorList>
    </citation>
    <scope>NUCLEOTIDE SEQUENCE [LARGE SCALE GENOMIC DNA]</scope>
</reference>
<dbReference type="AlphaFoldDB" id="A0A0G4F822"/>
<evidence type="ECO:0000313" key="1">
    <source>
        <dbReference type="EMBL" id="CEM08863.1"/>
    </source>
</evidence>
<sequence>MGGVVGPVAASRRPFADTADALCHPPVGARVLLQSAADIGEEPLELQVDKALKKGADGGVTAAAMSAKATTTAITPSPTTPKN</sequence>
<proteinExistence type="predicted"/>
<protein>
    <submittedName>
        <fullName evidence="1">Uncharacterized protein</fullName>
    </submittedName>
</protein>
<gene>
    <name evidence="1" type="ORF">Vbra_8891</name>
</gene>
<dbReference type="InParanoid" id="A0A0G4F822"/>
<organism evidence="1 2">
    <name type="scientific">Vitrella brassicaformis (strain CCMP3155)</name>
    <dbReference type="NCBI Taxonomy" id="1169540"/>
    <lineage>
        <taxon>Eukaryota</taxon>
        <taxon>Sar</taxon>
        <taxon>Alveolata</taxon>
        <taxon>Colpodellida</taxon>
        <taxon>Vitrellaceae</taxon>
        <taxon>Vitrella</taxon>
    </lineage>
</organism>
<accession>A0A0G4F822</accession>
<dbReference type="Proteomes" id="UP000041254">
    <property type="component" value="Unassembled WGS sequence"/>
</dbReference>